<dbReference type="RefSeq" id="WP_020740560.1">
    <property type="nucleotide sequence ID" value="NC_021658.1"/>
</dbReference>
<organism evidence="1 2">
    <name type="scientific">Sorangium cellulosum So0157-2</name>
    <dbReference type="NCBI Taxonomy" id="1254432"/>
    <lineage>
        <taxon>Bacteria</taxon>
        <taxon>Pseudomonadati</taxon>
        <taxon>Myxococcota</taxon>
        <taxon>Polyangia</taxon>
        <taxon>Polyangiales</taxon>
        <taxon>Polyangiaceae</taxon>
        <taxon>Sorangium</taxon>
    </lineage>
</organism>
<dbReference type="KEGG" id="scu:SCE1572_43535"/>
<dbReference type="EMBL" id="CP003969">
    <property type="protein sequence ID" value="AGP40766.1"/>
    <property type="molecule type" value="Genomic_DNA"/>
</dbReference>
<dbReference type="Proteomes" id="UP000014803">
    <property type="component" value="Chromosome"/>
</dbReference>
<name>S4Y8T1_SORCE</name>
<dbReference type="PATRIC" id="fig|1254432.3.peg.9840"/>
<dbReference type="AlphaFoldDB" id="S4Y8T1"/>
<protein>
    <submittedName>
        <fullName evidence="1">Uncharacterized protein</fullName>
    </submittedName>
</protein>
<dbReference type="HOGENOM" id="CLU_2685908_0_0_7"/>
<proteinExistence type="predicted"/>
<accession>S4Y8T1</accession>
<evidence type="ECO:0000313" key="1">
    <source>
        <dbReference type="EMBL" id="AGP40766.1"/>
    </source>
</evidence>
<evidence type="ECO:0000313" key="2">
    <source>
        <dbReference type="Proteomes" id="UP000014803"/>
    </source>
</evidence>
<reference evidence="1 2" key="1">
    <citation type="journal article" date="2013" name="Sci. Rep.">
        <title>Extraordinary expansion of a Sorangium cellulosum genome from an alkaline milieu.</title>
        <authorList>
            <person name="Han K."/>
            <person name="Li Z.F."/>
            <person name="Peng R."/>
            <person name="Zhu L.P."/>
            <person name="Zhou T."/>
            <person name="Wang L.G."/>
            <person name="Li S.G."/>
            <person name="Zhang X.B."/>
            <person name="Hu W."/>
            <person name="Wu Z.H."/>
            <person name="Qin N."/>
            <person name="Li Y.Z."/>
        </authorList>
    </citation>
    <scope>NUCLEOTIDE SEQUENCE [LARGE SCALE GENOMIC DNA]</scope>
    <source>
        <strain evidence="1 2">So0157-2</strain>
    </source>
</reference>
<dbReference type="STRING" id="1254432.SCE1572_43535"/>
<gene>
    <name evidence="1" type="ORF">SCE1572_43535</name>
</gene>
<sequence length="74" mass="8391">MARLDVPNLLIRFVRFDGAHLHFFRNDNPTLHESLPLDPAYHQLAAQLQPPRLCRATVLNGVIVALAPTRVLRI</sequence>